<evidence type="ECO:0000313" key="14">
    <source>
        <dbReference type="Proteomes" id="UP000231379"/>
    </source>
</evidence>
<dbReference type="Pfam" id="PF05746">
    <property type="entry name" value="DALR_1"/>
    <property type="match status" value="1"/>
</dbReference>
<evidence type="ECO:0000256" key="5">
    <source>
        <dbReference type="ARBA" id="ARBA00022840"/>
    </source>
</evidence>
<keyword evidence="7 10" id="KW-0030">Aminoacyl-tRNA synthetase</keyword>
<dbReference type="NCBIfam" id="TIGR00456">
    <property type="entry name" value="argS"/>
    <property type="match status" value="1"/>
</dbReference>
<name>A0A2H0U8H5_9BACT</name>
<dbReference type="SUPFAM" id="SSF52374">
    <property type="entry name" value="Nucleotidylyl transferase"/>
    <property type="match status" value="1"/>
</dbReference>
<comment type="similarity">
    <text evidence="1 10">Belongs to the class-I aminoacyl-tRNA synthetase family.</text>
</comment>
<dbReference type="Gene3D" id="3.40.50.620">
    <property type="entry name" value="HUPs"/>
    <property type="match status" value="1"/>
</dbReference>
<dbReference type="SUPFAM" id="SSF47323">
    <property type="entry name" value="Anticodon-binding domain of a subclass of class I aminoacyl-tRNA synthetases"/>
    <property type="match status" value="1"/>
</dbReference>
<dbReference type="InterPro" id="IPR001278">
    <property type="entry name" value="Arg-tRNA-ligase"/>
</dbReference>
<proteinExistence type="inferred from homology"/>
<dbReference type="GO" id="GO:0004814">
    <property type="term" value="F:arginine-tRNA ligase activity"/>
    <property type="evidence" value="ECO:0007669"/>
    <property type="project" value="UniProtKB-UniRule"/>
</dbReference>
<dbReference type="Gene3D" id="3.30.1360.70">
    <property type="entry name" value="Arginyl tRNA synthetase N-terminal domain"/>
    <property type="match status" value="1"/>
</dbReference>
<evidence type="ECO:0000256" key="2">
    <source>
        <dbReference type="ARBA" id="ARBA00012837"/>
    </source>
</evidence>
<dbReference type="Pfam" id="PF03485">
    <property type="entry name" value="Arg_tRNA_synt_N"/>
    <property type="match status" value="1"/>
</dbReference>
<dbReference type="EC" id="6.1.1.19" evidence="2 9"/>
<evidence type="ECO:0000256" key="3">
    <source>
        <dbReference type="ARBA" id="ARBA00022598"/>
    </source>
</evidence>
<dbReference type="GO" id="GO:0005524">
    <property type="term" value="F:ATP binding"/>
    <property type="evidence" value="ECO:0007669"/>
    <property type="project" value="UniProtKB-KW"/>
</dbReference>
<dbReference type="InterPro" id="IPR009080">
    <property type="entry name" value="tRNAsynth_Ia_anticodon-bd"/>
</dbReference>
<keyword evidence="3 10" id="KW-0436">Ligase</keyword>
<dbReference type="Proteomes" id="UP000231379">
    <property type="component" value="Unassembled WGS sequence"/>
</dbReference>
<evidence type="ECO:0000256" key="10">
    <source>
        <dbReference type="RuleBase" id="RU363038"/>
    </source>
</evidence>
<evidence type="ECO:0000256" key="9">
    <source>
        <dbReference type="NCBIfam" id="TIGR00456"/>
    </source>
</evidence>
<dbReference type="SMART" id="SM01016">
    <property type="entry name" value="Arg_tRNA_synt_N"/>
    <property type="match status" value="1"/>
</dbReference>
<dbReference type="InterPro" id="IPR035684">
    <property type="entry name" value="ArgRS_core"/>
</dbReference>
<feature type="domain" description="Arginyl tRNA synthetase N-terminal" evidence="12">
    <location>
        <begin position="5"/>
        <end position="87"/>
    </location>
</feature>
<dbReference type="Gene3D" id="1.10.730.10">
    <property type="entry name" value="Isoleucyl-tRNA Synthetase, Domain 1"/>
    <property type="match status" value="1"/>
</dbReference>
<evidence type="ECO:0000259" key="12">
    <source>
        <dbReference type="SMART" id="SM01016"/>
    </source>
</evidence>
<dbReference type="InterPro" id="IPR008909">
    <property type="entry name" value="DALR_anticod-bd"/>
</dbReference>
<dbReference type="SUPFAM" id="SSF55190">
    <property type="entry name" value="Arginyl-tRNA synthetase (ArgRS), N-terminal 'additional' domain"/>
    <property type="match status" value="1"/>
</dbReference>
<gene>
    <name evidence="13" type="primary">argS</name>
    <name evidence="13" type="ORF">COU20_00800</name>
</gene>
<keyword evidence="4 10" id="KW-0547">Nucleotide-binding</keyword>
<comment type="catalytic activity">
    <reaction evidence="8">
        <text>tRNA(Arg) + L-arginine + ATP = L-arginyl-tRNA(Arg) + AMP + diphosphate</text>
        <dbReference type="Rhea" id="RHEA:20301"/>
        <dbReference type="Rhea" id="RHEA-COMP:9658"/>
        <dbReference type="Rhea" id="RHEA-COMP:9673"/>
        <dbReference type="ChEBI" id="CHEBI:30616"/>
        <dbReference type="ChEBI" id="CHEBI:32682"/>
        <dbReference type="ChEBI" id="CHEBI:33019"/>
        <dbReference type="ChEBI" id="CHEBI:78442"/>
        <dbReference type="ChEBI" id="CHEBI:78513"/>
        <dbReference type="ChEBI" id="CHEBI:456215"/>
        <dbReference type="EC" id="6.1.1.19"/>
    </reaction>
</comment>
<dbReference type="GO" id="GO:0005737">
    <property type="term" value="C:cytoplasm"/>
    <property type="evidence" value="ECO:0007669"/>
    <property type="project" value="UniProtKB-UniRule"/>
</dbReference>
<keyword evidence="5 10" id="KW-0067">ATP-binding</keyword>
<dbReference type="PANTHER" id="PTHR11956:SF5">
    <property type="entry name" value="ARGININE--TRNA LIGASE, CYTOPLASMIC"/>
    <property type="match status" value="1"/>
</dbReference>
<sequence>MHAREHIKKALADALGTLGIARGDAILLEHPAELSHGDYATGAALQYAKQTGLAPRELAEKIVAALGTVEGVAKTEIAGPGFINFHLSSAALAETLQAARDEQWGRSKLYEGEHVLLEYTSPNLFKPLHVGNLVGNIVGESLARLFDFSAAQVTRINYPSDIGLTVAKGVWGIQKTGADPSDIHALGEAYRAGNQAYEEGGDAKKEIDDLNRRIYEGDAELNAVREAGVKTSLAHLNAICKQLGTSFDFELFESEAGKVGAEIVRNKIGEVFEESQGAVVFPGEKHGLHTRVFLNSAGWPTYEAKDIGNFKLKTGRYKSWTQYFVVTGAEQKEYFKVVIAAIRMLFPEAQQKIVAHVATGFLTPTTGKMSSRAGNVITGESILADLGEAAKERAKESRADDTDALAQQVAVAAIKYQILKQAAGKDIIFDRERALSLEGDSGPYLQYSHARTSAILEKAAEQGVTPKADAAAEPNDVARLVSRFPDIVERAAQMREPHIVTTYLVQLAGAFNSYYAQVHILDGSTSSPHKVALTDAVRQTLKNGLYLLGIPAPTLM</sequence>
<evidence type="ECO:0000256" key="1">
    <source>
        <dbReference type="ARBA" id="ARBA00005594"/>
    </source>
</evidence>
<dbReference type="AlphaFoldDB" id="A0A2H0U8H5"/>
<organism evidence="13 14">
    <name type="scientific">Candidatus Kaiserbacteria bacterium CG10_big_fil_rev_8_21_14_0_10_59_10</name>
    <dbReference type="NCBI Taxonomy" id="1974612"/>
    <lineage>
        <taxon>Bacteria</taxon>
        <taxon>Candidatus Kaiseribacteriota</taxon>
    </lineage>
</organism>
<dbReference type="InterPro" id="IPR005148">
    <property type="entry name" value="Arg-tRNA-synth_N"/>
</dbReference>
<evidence type="ECO:0000256" key="8">
    <source>
        <dbReference type="ARBA" id="ARBA00049339"/>
    </source>
</evidence>
<protein>
    <recommendedName>
        <fullName evidence="2 9">Arginine--tRNA ligase</fullName>
        <ecNumber evidence="2 9">6.1.1.19</ecNumber>
    </recommendedName>
</protein>
<dbReference type="GO" id="GO:0006420">
    <property type="term" value="P:arginyl-tRNA aminoacylation"/>
    <property type="evidence" value="ECO:0007669"/>
    <property type="project" value="UniProtKB-UniRule"/>
</dbReference>
<dbReference type="EMBL" id="PFBM01000007">
    <property type="protein sequence ID" value="PIR82704.1"/>
    <property type="molecule type" value="Genomic_DNA"/>
</dbReference>
<dbReference type="InterPro" id="IPR036695">
    <property type="entry name" value="Arg-tRNA-synth_N_sf"/>
</dbReference>
<dbReference type="SMART" id="SM00836">
    <property type="entry name" value="DALR_1"/>
    <property type="match status" value="1"/>
</dbReference>
<evidence type="ECO:0000259" key="11">
    <source>
        <dbReference type="SMART" id="SM00836"/>
    </source>
</evidence>
<keyword evidence="6 10" id="KW-0648">Protein biosynthesis</keyword>
<evidence type="ECO:0000256" key="4">
    <source>
        <dbReference type="ARBA" id="ARBA00022741"/>
    </source>
</evidence>
<comment type="caution">
    <text evidence="13">The sequence shown here is derived from an EMBL/GenBank/DDBJ whole genome shotgun (WGS) entry which is preliminary data.</text>
</comment>
<evidence type="ECO:0000256" key="6">
    <source>
        <dbReference type="ARBA" id="ARBA00022917"/>
    </source>
</evidence>
<evidence type="ECO:0000313" key="13">
    <source>
        <dbReference type="EMBL" id="PIR82704.1"/>
    </source>
</evidence>
<accession>A0A2H0U8H5</accession>
<dbReference type="PANTHER" id="PTHR11956">
    <property type="entry name" value="ARGINYL-TRNA SYNTHETASE"/>
    <property type="match status" value="1"/>
</dbReference>
<evidence type="ECO:0000256" key="7">
    <source>
        <dbReference type="ARBA" id="ARBA00023146"/>
    </source>
</evidence>
<dbReference type="InterPro" id="IPR014729">
    <property type="entry name" value="Rossmann-like_a/b/a_fold"/>
</dbReference>
<dbReference type="PRINTS" id="PR01038">
    <property type="entry name" value="TRNASYNTHARG"/>
</dbReference>
<feature type="domain" description="DALR anticodon binding" evidence="11">
    <location>
        <begin position="445"/>
        <end position="556"/>
    </location>
</feature>
<reference evidence="14" key="1">
    <citation type="submission" date="2017-09" db="EMBL/GenBank/DDBJ databases">
        <title>Depth-based differentiation of microbial function through sediment-hosted aquifers and enrichment of novel symbionts in the deep terrestrial subsurface.</title>
        <authorList>
            <person name="Probst A.J."/>
            <person name="Ladd B."/>
            <person name="Jarett J.K."/>
            <person name="Geller-Mcgrath D.E."/>
            <person name="Sieber C.M.K."/>
            <person name="Emerson J.B."/>
            <person name="Anantharaman K."/>
            <person name="Thomas B.C."/>
            <person name="Malmstrom R."/>
            <person name="Stieglmeier M."/>
            <person name="Klingl A."/>
            <person name="Woyke T."/>
            <person name="Ryan C.M."/>
            <person name="Banfield J.F."/>
        </authorList>
    </citation>
    <scope>NUCLEOTIDE SEQUENCE [LARGE SCALE GENOMIC DNA]</scope>
</reference>
<dbReference type="Pfam" id="PF00750">
    <property type="entry name" value="tRNA-synt_1d"/>
    <property type="match status" value="1"/>
</dbReference>